<reference evidence="3 5" key="2">
    <citation type="submission" date="2019-03" db="EMBL/GenBank/DDBJ databases">
        <title>Genomic Encyclopedia of Type Strains, Phase IV (KMG-IV): sequencing the most valuable type-strain genomes for metagenomic binning, comparative biology and taxonomic classification.</title>
        <authorList>
            <person name="Goeker M."/>
        </authorList>
    </citation>
    <scope>NUCLEOTIDE SEQUENCE [LARGE SCALE GENOMIC DNA]</scope>
    <source>
        <strain evidence="3 5">DSM 15264</strain>
    </source>
</reference>
<dbReference type="Proteomes" id="UP000239406">
    <property type="component" value="Unassembled WGS sequence"/>
</dbReference>
<keyword evidence="4" id="KW-1185">Reference proteome</keyword>
<name>A0A2S5T5D3_9BURK</name>
<feature type="chain" id="PRO_5040584324" description="DUF1795 domain-containing protein" evidence="1">
    <location>
        <begin position="20"/>
        <end position="175"/>
    </location>
</feature>
<comment type="caution">
    <text evidence="2">The sequence shown here is derived from an EMBL/GenBank/DDBJ whole genome shotgun (WGS) entry which is preliminary data.</text>
</comment>
<evidence type="ECO:0000256" key="1">
    <source>
        <dbReference type="SAM" id="SignalP"/>
    </source>
</evidence>
<proteinExistence type="predicted"/>
<accession>A0A2S5T5D3</accession>
<dbReference type="Proteomes" id="UP000294772">
    <property type="component" value="Unassembled WGS sequence"/>
</dbReference>
<dbReference type="OrthoDB" id="9154310at2"/>
<evidence type="ECO:0000313" key="3">
    <source>
        <dbReference type="EMBL" id="TCP08132.1"/>
    </source>
</evidence>
<keyword evidence="1" id="KW-0732">Signal</keyword>
<evidence type="ECO:0000313" key="5">
    <source>
        <dbReference type="Proteomes" id="UP000294772"/>
    </source>
</evidence>
<reference evidence="2 4" key="1">
    <citation type="submission" date="2018-02" db="EMBL/GenBank/DDBJ databases">
        <title>Reclassifiation of [Polyangium] brachysporum DSM 7029 as Guopingzhaonella breviflexa gen. nov., sp. nov., a member of the family Comamonadaceae.</title>
        <authorList>
            <person name="Tang B."/>
        </authorList>
    </citation>
    <scope>NUCLEOTIDE SEQUENCE [LARGE SCALE GENOMIC DNA]</scope>
    <source>
        <strain evidence="2 4">DSM 15344</strain>
    </source>
</reference>
<dbReference type="RefSeq" id="WP_104357185.1">
    <property type="nucleotide sequence ID" value="NZ_CALFFA010000006.1"/>
</dbReference>
<dbReference type="EMBL" id="PSNY01000007">
    <property type="protein sequence ID" value="PPE70210.1"/>
    <property type="molecule type" value="Genomic_DNA"/>
</dbReference>
<protein>
    <recommendedName>
        <fullName evidence="6">DUF1795 domain-containing protein</fullName>
    </recommendedName>
</protein>
<evidence type="ECO:0008006" key="6">
    <source>
        <dbReference type="Google" id="ProtNLM"/>
    </source>
</evidence>
<gene>
    <name evidence="2" type="ORF">C1702_08105</name>
    <name evidence="3" type="ORF">EV676_103165</name>
</gene>
<sequence>MKPAPTGRAAALAAALLLAACSPTLDWRQVRPEDSGIEALFPCKPLTHARTVPLAGTPTRMMLYACTTGGMTFALTYAELDDPARVTPALEALRAAASANLDGQETLLGPAEVPGMTPNPAALRLSVQGRRPDGGALAQQLVLFAHGTRVFQASVIGAQPEDEPVATFLAGLRRP</sequence>
<evidence type="ECO:0000313" key="4">
    <source>
        <dbReference type="Proteomes" id="UP000239406"/>
    </source>
</evidence>
<evidence type="ECO:0000313" key="2">
    <source>
        <dbReference type="EMBL" id="PPE70210.1"/>
    </source>
</evidence>
<dbReference type="AlphaFoldDB" id="A0A2S5T5D3"/>
<organism evidence="2 4">
    <name type="scientific">Caldimonas thermodepolymerans</name>
    <dbReference type="NCBI Taxonomy" id="215580"/>
    <lineage>
        <taxon>Bacteria</taxon>
        <taxon>Pseudomonadati</taxon>
        <taxon>Pseudomonadota</taxon>
        <taxon>Betaproteobacteria</taxon>
        <taxon>Burkholderiales</taxon>
        <taxon>Sphaerotilaceae</taxon>
        <taxon>Caldimonas</taxon>
    </lineage>
</organism>
<feature type="signal peptide" evidence="1">
    <location>
        <begin position="1"/>
        <end position="19"/>
    </location>
</feature>
<dbReference type="EMBL" id="SLXF01000003">
    <property type="protein sequence ID" value="TCP08132.1"/>
    <property type="molecule type" value="Genomic_DNA"/>
</dbReference>
<dbReference type="PROSITE" id="PS51257">
    <property type="entry name" value="PROKAR_LIPOPROTEIN"/>
    <property type="match status" value="1"/>
</dbReference>